<evidence type="ECO:0000313" key="9">
    <source>
        <dbReference type="Proteomes" id="UP000006050"/>
    </source>
</evidence>
<dbReference type="Pfam" id="PF04055">
    <property type="entry name" value="Radical_SAM"/>
    <property type="match status" value="1"/>
</dbReference>
<dbReference type="SFLD" id="SFLDS00029">
    <property type="entry name" value="Radical_SAM"/>
    <property type="match status" value="1"/>
</dbReference>
<feature type="domain" description="Radical SAM core" evidence="7">
    <location>
        <begin position="92"/>
        <end position="314"/>
    </location>
</feature>
<reference evidence="9" key="1">
    <citation type="submission" date="2012-06" db="EMBL/GenBank/DDBJ databases">
        <title>The complete genome of Belliella baltica DSM 15883.</title>
        <authorList>
            <person name="Lucas S."/>
            <person name="Copeland A."/>
            <person name="Lapidus A."/>
            <person name="Goodwin L."/>
            <person name="Pitluck S."/>
            <person name="Peters L."/>
            <person name="Mikhailova N."/>
            <person name="Davenport K."/>
            <person name="Kyrpides N."/>
            <person name="Mavromatis K."/>
            <person name="Pagani I."/>
            <person name="Ivanova N."/>
            <person name="Ovchinnikova G."/>
            <person name="Zeytun A."/>
            <person name="Detter J.C."/>
            <person name="Han C."/>
            <person name="Land M."/>
            <person name="Hauser L."/>
            <person name="Markowitz V."/>
            <person name="Cheng J.-F."/>
            <person name="Hugenholtz P."/>
            <person name="Woyke T."/>
            <person name="Wu D."/>
            <person name="Tindall B."/>
            <person name="Pomrenke H."/>
            <person name="Brambilla E."/>
            <person name="Klenk H.-P."/>
            <person name="Eisen J.A."/>
        </authorList>
    </citation>
    <scope>NUCLEOTIDE SEQUENCE [LARGE SCALE GENOMIC DNA]</scope>
    <source>
        <strain evidence="9">DSM 15883 / CIP 108006 / LMG 21964 / BA134</strain>
    </source>
</reference>
<keyword evidence="6" id="KW-0411">Iron-sulfur</keyword>
<dbReference type="STRING" id="866536.Belba_0915"/>
<accession>I3Z2U3</accession>
<dbReference type="PATRIC" id="fig|866536.3.peg.939"/>
<dbReference type="Gene3D" id="3.20.20.70">
    <property type="entry name" value="Aldolase class I"/>
    <property type="match status" value="1"/>
</dbReference>
<dbReference type="Proteomes" id="UP000006050">
    <property type="component" value="Chromosome"/>
</dbReference>
<dbReference type="HOGENOM" id="CLU_009273_1_2_10"/>
<dbReference type="CDD" id="cd01335">
    <property type="entry name" value="Radical_SAM"/>
    <property type="match status" value="1"/>
</dbReference>
<dbReference type="Pfam" id="PF13186">
    <property type="entry name" value="SPASM"/>
    <property type="match status" value="1"/>
</dbReference>
<comment type="cofactor">
    <cofactor evidence="1">
        <name>[4Fe-4S] cluster</name>
        <dbReference type="ChEBI" id="CHEBI:49883"/>
    </cofactor>
</comment>
<keyword evidence="4" id="KW-0479">Metal-binding</keyword>
<sequence length="384" mass="44938">MPTPTPLGIRVNLSVCPLGSNVFIRFKDPTYYPFAINNILLTYLRISDRTFVNQLITAHSYLKLLSWRKISNYFLLFSSFHYSRWIKKPIVWGKPTTLSIEPTTSCNLRCPECPSGLRIFSRPTGMIQEALFKKIIDENAPELTYLHLYFQGEPYLHPKFLELVKYAYERKVFTATSTNAHYLTEQNVSKTLDSGLKQLIISMDGITQEVYQDYRIGGSLSKVQEGLKLLIEKRAERKQLYPRVILQFLVTGKNEHQLNELKYWASEMKVDELQLKSTQIYDFENGSELIPSEEKYSRYILAKNGKWKLKKSIENKCWRMWQGAVVTWDGRVVPCCFDKDAEHVMGQINYTPMAEIWQNSKYQHFRKQLLTDRTEIEICKNCSE</sequence>
<dbReference type="RefSeq" id="WP_014771569.1">
    <property type="nucleotide sequence ID" value="NC_018010.1"/>
</dbReference>
<evidence type="ECO:0000256" key="6">
    <source>
        <dbReference type="ARBA" id="ARBA00023014"/>
    </source>
</evidence>
<dbReference type="PROSITE" id="PS51918">
    <property type="entry name" value="RADICAL_SAM"/>
    <property type="match status" value="1"/>
</dbReference>
<proteinExistence type="predicted"/>
<dbReference type="InterPro" id="IPR050377">
    <property type="entry name" value="Radical_SAM_PqqE_MftC-like"/>
</dbReference>
<keyword evidence="3" id="KW-0949">S-adenosyl-L-methionine</keyword>
<dbReference type="KEGG" id="bbd:Belba_0915"/>
<keyword evidence="2" id="KW-0004">4Fe-4S</keyword>
<evidence type="ECO:0000256" key="4">
    <source>
        <dbReference type="ARBA" id="ARBA00022723"/>
    </source>
</evidence>
<protein>
    <submittedName>
        <fullName evidence="8">Putative Fe-S oxidoreductase</fullName>
    </submittedName>
</protein>
<dbReference type="PANTHER" id="PTHR11228:SF7">
    <property type="entry name" value="PQQA PEPTIDE CYCLASE"/>
    <property type="match status" value="1"/>
</dbReference>
<dbReference type="InterPro" id="IPR034391">
    <property type="entry name" value="AdoMet-like_SPASM_containing"/>
</dbReference>
<dbReference type="GO" id="GO:0051536">
    <property type="term" value="F:iron-sulfur cluster binding"/>
    <property type="evidence" value="ECO:0007669"/>
    <property type="project" value="UniProtKB-KW"/>
</dbReference>
<dbReference type="PANTHER" id="PTHR11228">
    <property type="entry name" value="RADICAL SAM DOMAIN PROTEIN"/>
    <property type="match status" value="1"/>
</dbReference>
<dbReference type="SFLD" id="SFLDG01387">
    <property type="entry name" value="BtrN-like_SPASM_domain_contain"/>
    <property type="match status" value="1"/>
</dbReference>
<dbReference type="InterPro" id="IPR023885">
    <property type="entry name" value="4Fe4S-binding_SPASM_dom"/>
</dbReference>
<evidence type="ECO:0000256" key="2">
    <source>
        <dbReference type="ARBA" id="ARBA00022485"/>
    </source>
</evidence>
<keyword evidence="9" id="KW-1185">Reference proteome</keyword>
<dbReference type="InterPro" id="IPR007197">
    <property type="entry name" value="rSAM"/>
</dbReference>
<name>I3Z2U3_BELBD</name>
<dbReference type="GO" id="GO:0046872">
    <property type="term" value="F:metal ion binding"/>
    <property type="evidence" value="ECO:0007669"/>
    <property type="project" value="UniProtKB-KW"/>
</dbReference>
<evidence type="ECO:0000259" key="7">
    <source>
        <dbReference type="PROSITE" id="PS51918"/>
    </source>
</evidence>
<evidence type="ECO:0000256" key="1">
    <source>
        <dbReference type="ARBA" id="ARBA00001966"/>
    </source>
</evidence>
<evidence type="ECO:0000313" key="8">
    <source>
        <dbReference type="EMBL" id="AFL83561.1"/>
    </source>
</evidence>
<dbReference type="InterPro" id="IPR013785">
    <property type="entry name" value="Aldolase_TIM"/>
</dbReference>
<dbReference type="GO" id="GO:0003824">
    <property type="term" value="F:catalytic activity"/>
    <property type="evidence" value="ECO:0007669"/>
    <property type="project" value="InterPro"/>
</dbReference>
<organism evidence="8 9">
    <name type="scientific">Belliella baltica (strain DSM 15883 / CIP 108006 / LMG 21964 / BA134)</name>
    <dbReference type="NCBI Taxonomy" id="866536"/>
    <lineage>
        <taxon>Bacteria</taxon>
        <taxon>Pseudomonadati</taxon>
        <taxon>Bacteroidota</taxon>
        <taxon>Cytophagia</taxon>
        <taxon>Cytophagales</taxon>
        <taxon>Cyclobacteriaceae</taxon>
        <taxon>Belliella</taxon>
    </lineage>
</organism>
<dbReference type="SFLD" id="SFLDG01067">
    <property type="entry name" value="SPASM/twitch_domain_containing"/>
    <property type="match status" value="1"/>
</dbReference>
<dbReference type="InterPro" id="IPR058240">
    <property type="entry name" value="rSAM_sf"/>
</dbReference>
<gene>
    <name evidence="8" type="ordered locus">Belba_0915</name>
</gene>
<dbReference type="AlphaFoldDB" id="I3Z2U3"/>
<dbReference type="SUPFAM" id="SSF102114">
    <property type="entry name" value="Radical SAM enzymes"/>
    <property type="match status" value="1"/>
</dbReference>
<dbReference type="EMBL" id="CP003281">
    <property type="protein sequence ID" value="AFL83561.1"/>
    <property type="molecule type" value="Genomic_DNA"/>
</dbReference>
<keyword evidence="5" id="KW-0408">Iron</keyword>
<dbReference type="eggNOG" id="COG0535">
    <property type="taxonomic scope" value="Bacteria"/>
</dbReference>
<evidence type="ECO:0000256" key="3">
    <source>
        <dbReference type="ARBA" id="ARBA00022691"/>
    </source>
</evidence>
<dbReference type="OrthoDB" id="9805809at2"/>
<evidence type="ECO:0000256" key="5">
    <source>
        <dbReference type="ARBA" id="ARBA00023004"/>
    </source>
</evidence>